<reference evidence="9" key="2">
    <citation type="submission" date="2021-03" db="UniProtKB">
        <authorList>
            <consortium name="EnsemblPlants"/>
        </authorList>
    </citation>
    <scope>IDENTIFICATION</scope>
</reference>
<comment type="subcellular location">
    <subcellularLocation>
        <location evidence="1">Nucleus</location>
    </subcellularLocation>
</comment>
<accession>A0A803KXV6</accession>
<dbReference type="Gene3D" id="2.40.330.10">
    <property type="entry name" value="DNA-binding pseudobarrel domain"/>
    <property type="match status" value="3"/>
</dbReference>
<feature type="domain" description="TF-B3" evidence="8">
    <location>
        <begin position="175"/>
        <end position="265"/>
    </location>
</feature>
<dbReference type="GO" id="GO:0005634">
    <property type="term" value="C:nucleus"/>
    <property type="evidence" value="ECO:0007669"/>
    <property type="project" value="UniProtKB-SubCell"/>
</dbReference>
<keyword evidence="3" id="KW-0238">DNA-binding</keyword>
<reference evidence="9" key="1">
    <citation type="journal article" date="2017" name="Nature">
        <title>The genome of Chenopodium quinoa.</title>
        <authorList>
            <person name="Jarvis D.E."/>
            <person name="Ho Y.S."/>
            <person name="Lightfoot D.J."/>
            <person name="Schmoeckel S.M."/>
            <person name="Li B."/>
            <person name="Borm T.J.A."/>
            <person name="Ohyanagi H."/>
            <person name="Mineta K."/>
            <person name="Michell C.T."/>
            <person name="Saber N."/>
            <person name="Kharbatia N.M."/>
            <person name="Rupper R.R."/>
            <person name="Sharp A.R."/>
            <person name="Dally N."/>
            <person name="Boughton B.A."/>
            <person name="Woo Y.H."/>
            <person name="Gao G."/>
            <person name="Schijlen E.G.W.M."/>
            <person name="Guo X."/>
            <person name="Momin A.A."/>
            <person name="Negrao S."/>
            <person name="Al-Babili S."/>
            <person name="Gehring C."/>
            <person name="Roessner U."/>
            <person name="Jung C."/>
            <person name="Murphy K."/>
            <person name="Arold S.T."/>
            <person name="Gojobori T."/>
            <person name="van der Linden C.G."/>
            <person name="van Loo E.N."/>
            <person name="Jellen E.N."/>
            <person name="Maughan P.J."/>
            <person name="Tester M."/>
        </authorList>
    </citation>
    <scope>NUCLEOTIDE SEQUENCE [LARGE SCALE GENOMIC DNA]</scope>
    <source>
        <strain evidence="9">cv. PI 614886</strain>
    </source>
</reference>
<dbReference type="InterPro" id="IPR003340">
    <property type="entry name" value="B3_DNA-bd"/>
</dbReference>
<sequence>MLWLKNWNVSKGCCLLLSKSFCKAHLPVVDTTMVLEAETGERYEVKFLSRSCRLSGGWRRFSVSMKLEEGDAVVLHLVEVTKFKVYIIRANSSDEVNLPVHVFNLVVSRVKRSVSSKADRSQLFIYRRGEVQEYLQGKQREFKADKIRGNDTRVSQVLRKSRLVQVSKLIVGHPVTVKWLVKSYTSGSSLPLPTTFCRALLPLEDAIMTLETEIGVQYEIKYLAQHSILSGGWRKFAMHMKLEAGMLLFSTYEATKFKVYIIRKNANEVRLPVHILELLSHAERSVSSKEDSKHLIVYRRRKENQIAGNYSCKSARLNSRNAEGSMLLNDRILFSNIKSFEEFKAAIHELIQNHELPHYAIQEYYQLCCSQNAFLHADLFRGINTGVYNQIIVRAIRNIIFDTVNLANILSTCKLSTFLQKYESMDKALKTFEVLGMNVSFLRARLHHLKNLAVSSEGAADRIQYEVACHERGRAKGEVRKLELILAKLQALKPNPFEDKHREGNSWLEDVKVEISNLQDLIAELGEFFSQYDAHIETLKLKAKAHELKFQEEEETSSKERKSKRKYVNRTWSRSSSDISGLWHQHRKPKRCKLNVQKNLNVKSKSFAATQAEELRSKLDPRYPSFIKSLVKSHVTGGFWMGLPAPFCQKHLPPKDTIITLETQSKKLFKIKYLARKTGLSGGWKGFAISERLLIGDVLVFQLIAEAKFKVYIVKEYKVTEVDGALFLLKLDTPEKQSDPGARKCIDLPQVDQRSMQPPENSESNSTENSFGSRVADGFPICEEAALSPSAVSTFDNFSIVINDLLKDYELPRHIKWSYYKLCCSQDSLLHANLPHWMNHILIGGVIIETVTIADALRQCDLSTSKEEFAIWDKTLRALELLGMNNGFLRSHLHHLQRIVHDPEVATYNQRCLELCSENSRAEDEIRSLTARLAELKKAHKKRAADIDNLKSKINSHELKFQE</sequence>
<keyword evidence="6" id="KW-0175">Coiled coil</keyword>
<evidence type="ECO:0000256" key="2">
    <source>
        <dbReference type="ARBA" id="ARBA00023015"/>
    </source>
</evidence>
<feature type="domain" description="TF-B3" evidence="8">
    <location>
        <begin position="1"/>
        <end position="91"/>
    </location>
</feature>
<keyword evidence="5" id="KW-0539">Nucleus</keyword>
<keyword evidence="4" id="KW-0804">Transcription</keyword>
<evidence type="ECO:0000256" key="3">
    <source>
        <dbReference type="ARBA" id="ARBA00023125"/>
    </source>
</evidence>
<evidence type="ECO:0000256" key="1">
    <source>
        <dbReference type="ARBA" id="ARBA00004123"/>
    </source>
</evidence>
<dbReference type="Gramene" id="AUR62003865-RA">
    <property type="protein sequence ID" value="AUR62003865-RA:cds"/>
    <property type="gene ID" value="AUR62003865"/>
</dbReference>
<dbReference type="PANTHER" id="PTHR31391">
    <property type="entry name" value="B3 DOMAIN-CONTAINING PROTEIN OS11G0197600-RELATED"/>
    <property type="match status" value="1"/>
</dbReference>
<evidence type="ECO:0000313" key="9">
    <source>
        <dbReference type="EnsemblPlants" id="AUR62003865-RA:cds"/>
    </source>
</evidence>
<dbReference type="PROSITE" id="PS50863">
    <property type="entry name" value="B3"/>
    <property type="match status" value="3"/>
</dbReference>
<feature type="coiled-coil region" evidence="6">
    <location>
        <begin position="912"/>
        <end position="953"/>
    </location>
</feature>
<organism evidence="9 10">
    <name type="scientific">Chenopodium quinoa</name>
    <name type="common">Quinoa</name>
    <dbReference type="NCBI Taxonomy" id="63459"/>
    <lineage>
        <taxon>Eukaryota</taxon>
        <taxon>Viridiplantae</taxon>
        <taxon>Streptophyta</taxon>
        <taxon>Embryophyta</taxon>
        <taxon>Tracheophyta</taxon>
        <taxon>Spermatophyta</taxon>
        <taxon>Magnoliopsida</taxon>
        <taxon>eudicotyledons</taxon>
        <taxon>Gunneridae</taxon>
        <taxon>Pentapetalae</taxon>
        <taxon>Caryophyllales</taxon>
        <taxon>Chenopodiaceae</taxon>
        <taxon>Chenopodioideae</taxon>
        <taxon>Atripliceae</taxon>
        <taxon>Chenopodium</taxon>
    </lineage>
</organism>
<dbReference type="InterPro" id="IPR044837">
    <property type="entry name" value="REM16-like"/>
</dbReference>
<feature type="compositionally biased region" description="Basic and acidic residues" evidence="7">
    <location>
        <begin position="736"/>
        <end position="746"/>
    </location>
</feature>
<keyword evidence="10" id="KW-1185">Reference proteome</keyword>
<dbReference type="AlphaFoldDB" id="A0A803KXV6"/>
<dbReference type="GO" id="GO:0003677">
    <property type="term" value="F:DNA binding"/>
    <property type="evidence" value="ECO:0007669"/>
    <property type="project" value="UniProtKB-KW"/>
</dbReference>
<proteinExistence type="predicted"/>
<evidence type="ECO:0000313" key="10">
    <source>
        <dbReference type="Proteomes" id="UP000596660"/>
    </source>
</evidence>
<keyword evidence="2" id="KW-0805">Transcription regulation</keyword>
<feature type="region of interest" description="Disordered" evidence="7">
    <location>
        <begin position="736"/>
        <end position="771"/>
    </location>
</feature>
<dbReference type="EnsemblPlants" id="AUR62003865-RA">
    <property type="protein sequence ID" value="AUR62003865-RA:cds"/>
    <property type="gene ID" value="AUR62003865"/>
</dbReference>
<evidence type="ECO:0000256" key="4">
    <source>
        <dbReference type="ARBA" id="ARBA00023163"/>
    </source>
</evidence>
<dbReference type="Pfam" id="PF02362">
    <property type="entry name" value="B3"/>
    <property type="match status" value="3"/>
</dbReference>
<evidence type="ECO:0000256" key="7">
    <source>
        <dbReference type="SAM" id="MobiDB-lite"/>
    </source>
</evidence>
<dbReference type="CDD" id="cd10017">
    <property type="entry name" value="B3_DNA"/>
    <property type="match status" value="3"/>
</dbReference>
<evidence type="ECO:0000256" key="5">
    <source>
        <dbReference type="ARBA" id="ARBA00023242"/>
    </source>
</evidence>
<evidence type="ECO:0000259" key="8">
    <source>
        <dbReference type="PROSITE" id="PS50863"/>
    </source>
</evidence>
<protein>
    <recommendedName>
        <fullName evidence="8">TF-B3 domain-containing protein</fullName>
    </recommendedName>
</protein>
<feature type="compositionally biased region" description="Low complexity" evidence="7">
    <location>
        <begin position="760"/>
        <end position="770"/>
    </location>
</feature>
<dbReference type="PANTHER" id="PTHR31391:SF135">
    <property type="entry name" value="B3 DOMAIN-CONTAINING PROTEIN OS01G0234100-LIKE ISOFORM X1"/>
    <property type="match status" value="1"/>
</dbReference>
<feature type="domain" description="TF-B3" evidence="8">
    <location>
        <begin position="626"/>
        <end position="717"/>
    </location>
</feature>
<dbReference type="SUPFAM" id="SSF101936">
    <property type="entry name" value="DNA-binding pseudobarrel domain"/>
    <property type="match status" value="3"/>
</dbReference>
<dbReference type="InterPro" id="IPR015300">
    <property type="entry name" value="DNA-bd_pseudobarrel_sf"/>
</dbReference>
<name>A0A803KXV6_CHEQI</name>
<evidence type="ECO:0000256" key="6">
    <source>
        <dbReference type="SAM" id="Coils"/>
    </source>
</evidence>
<dbReference type="Proteomes" id="UP000596660">
    <property type="component" value="Unplaced"/>
</dbReference>
<dbReference type="SMART" id="SM01019">
    <property type="entry name" value="B3"/>
    <property type="match status" value="3"/>
</dbReference>